<dbReference type="Pfam" id="PF01479">
    <property type="entry name" value="S4"/>
    <property type="match status" value="1"/>
</dbReference>
<reference evidence="7" key="1">
    <citation type="submission" date="2016-01" db="EMBL/GenBank/DDBJ databases">
        <authorList>
            <person name="Mitreva M."/>
            <person name="Pepin K.H."/>
            <person name="Mihindukulasuriya K.A."/>
            <person name="Fulton R."/>
            <person name="Fronick C."/>
            <person name="O'Laughlin M."/>
            <person name="Miner T."/>
            <person name="Herter B."/>
            <person name="Rosa B.A."/>
            <person name="Cordes M."/>
            <person name="Tomlinson C."/>
            <person name="Wollam A."/>
            <person name="Palsikar V.B."/>
            <person name="Mardis E.R."/>
            <person name="Wilson R.K."/>
        </authorList>
    </citation>
    <scope>NUCLEOTIDE SEQUENCE [LARGE SCALE GENOMIC DNA]</scope>
    <source>
        <strain evidence="7">MJR8151</strain>
    </source>
</reference>
<name>A0A133KE07_9FIRM</name>
<dbReference type="NCBIfam" id="TIGR00093">
    <property type="entry name" value="pseudouridine synthase"/>
    <property type="match status" value="1"/>
</dbReference>
<keyword evidence="7" id="KW-1185">Reference proteome</keyword>
<dbReference type="InterPro" id="IPR002942">
    <property type="entry name" value="S4_RNA-bd"/>
</dbReference>
<dbReference type="STRING" id="33036.HMPREF3200_01188"/>
<keyword evidence="2 4" id="KW-0413">Isomerase</keyword>
<comment type="similarity">
    <text evidence="1 4">Belongs to the pseudouridine synthase RsuA family.</text>
</comment>
<dbReference type="FunFam" id="3.10.290.10:FF:000003">
    <property type="entry name" value="Pseudouridine synthase"/>
    <property type="match status" value="1"/>
</dbReference>
<dbReference type="PANTHER" id="PTHR47683">
    <property type="entry name" value="PSEUDOURIDINE SYNTHASE FAMILY PROTEIN-RELATED"/>
    <property type="match status" value="1"/>
</dbReference>
<dbReference type="GO" id="GO:0120159">
    <property type="term" value="F:rRNA pseudouridine synthase activity"/>
    <property type="evidence" value="ECO:0007669"/>
    <property type="project" value="UniProtKB-ARBA"/>
</dbReference>
<dbReference type="InterPro" id="IPR020094">
    <property type="entry name" value="TruA/RsuA/RluB/E/F_N"/>
</dbReference>
<dbReference type="InterPro" id="IPR000748">
    <property type="entry name" value="PsdUridine_synth_RsuA/RluB/E/F"/>
</dbReference>
<dbReference type="InterPro" id="IPR020103">
    <property type="entry name" value="PsdUridine_synth_cat_dom_sf"/>
</dbReference>
<dbReference type="InterPro" id="IPR042092">
    <property type="entry name" value="PsdUridine_s_RsuA/RluB/E/F_cat"/>
</dbReference>
<dbReference type="CDD" id="cd02870">
    <property type="entry name" value="PseudoU_synth_RsuA_like"/>
    <property type="match status" value="1"/>
</dbReference>
<evidence type="ECO:0000256" key="1">
    <source>
        <dbReference type="ARBA" id="ARBA00008348"/>
    </source>
</evidence>
<keyword evidence="3" id="KW-0694">RNA-binding</keyword>
<evidence type="ECO:0000256" key="3">
    <source>
        <dbReference type="PROSITE-ProRule" id="PRU00182"/>
    </source>
</evidence>
<dbReference type="PANTHER" id="PTHR47683:SF2">
    <property type="entry name" value="RNA-BINDING S4 DOMAIN-CONTAINING PROTEIN"/>
    <property type="match status" value="1"/>
</dbReference>
<dbReference type="PROSITE" id="PS50889">
    <property type="entry name" value="S4"/>
    <property type="match status" value="1"/>
</dbReference>
<dbReference type="CDD" id="cd00165">
    <property type="entry name" value="S4"/>
    <property type="match status" value="1"/>
</dbReference>
<dbReference type="PROSITE" id="PS01149">
    <property type="entry name" value="PSI_RSU"/>
    <property type="match status" value="1"/>
</dbReference>
<evidence type="ECO:0000313" key="7">
    <source>
        <dbReference type="Proteomes" id="UP000070383"/>
    </source>
</evidence>
<evidence type="ECO:0000256" key="4">
    <source>
        <dbReference type="RuleBase" id="RU003887"/>
    </source>
</evidence>
<feature type="domain" description="RNA-binding S4" evidence="5">
    <location>
        <begin position="2"/>
        <end position="63"/>
    </location>
</feature>
<evidence type="ECO:0000259" key="5">
    <source>
        <dbReference type="SMART" id="SM00363"/>
    </source>
</evidence>
<proteinExistence type="inferred from homology"/>
<dbReference type="GO" id="GO:0003723">
    <property type="term" value="F:RNA binding"/>
    <property type="evidence" value="ECO:0007669"/>
    <property type="project" value="UniProtKB-KW"/>
</dbReference>
<dbReference type="SMART" id="SM00363">
    <property type="entry name" value="S4"/>
    <property type="match status" value="1"/>
</dbReference>
<dbReference type="InterPro" id="IPR006145">
    <property type="entry name" value="PsdUridine_synth_RsuA/RluA"/>
</dbReference>
<dbReference type="EC" id="5.4.99.-" evidence="4"/>
<organism evidence="6 7">
    <name type="scientific">Anaerococcus tetradius</name>
    <dbReference type="NCBI Taxonomy" id="33036"/>
    <lineage>
        <taxon>Bacteria</taxon>
        <taxon>Bacillati</taxon>
        <taxon>Bacillota</taxon>
        <taxon>Tissierellia</taxon>
        <taxon>Tissierellales</taxon>
        <taxon>Peptoniphilaceae</taxon>
        <taxon>Anaerococcus</taxon>
    </lineage>
</organism>
<dbReference type="Gene3D" id="3.10.290.10">
    <property type="entry name" value="RNA-binding S4 domain"/>
    <property type="match status" value="1"/>
</dbReference>
<dbReference type="Pfam" id="PF00849">
    <property type="entry name" value="PseudoU_synth_2"/>
    <property type="match status" value="1"/>
</dbReference>
<dbReference type="GO" id="GO:0000455">
    <property type="term" value="P:enzyme-directed rRNA pseudouridine synthesis"/>
    <property type="evidence" value="ECO:0007669"/>
    <property type="project" value="UniProtKB-ARBA"/>
</dbReference>
<dbReference type="EMBL" id="LRPM01000046">
    <property type="protein sequence ID" value="KWZ77717.1"/>
    <property type="molecule type" value="Genomic_DNA"/>
</dbReference>
<dbReference type="InterPro" id="IPR018496">
    <property type="entry name" value="PsdUridine_synth_RsuA/RluB_CS"/>
</dbReference>
<gene>
    <name evidence="6" type="ORF">HMPREF3200_01188</name>
</gene>
<evidence type="ECO:0000256" key="2">
    <source>
        <dbReference type="ARBA" id="ARBA00023235"/>
    </source>
</evidence>
<dbReference type="SUPFAM" id="SSF55174">
    <property type="entry name" value="Alpha-L RNA-binding motif"/>
    <property type="match status" value="1"/>
</dbReference>
<sequence>MMRINKFIARSGYTSRRKSDELIKNGLVKVNYKIIKEPGIDVKENDLVEVDGQILEIEDKFYLKLYKPVGFITSNFDPYNDKDLNNLLDLDKRFFAAGRLDKDSEGLLIITNDGDFTNEIIHPSKKLDKTYIVKVSKLLTNKEIRLFEEGLDIGNGEVTSDSKIVLIDKKTKKYKVTIHQGYNRQIRRMFEYFSSTVINLKRISIGPIQLSDMKPYERRKFTAKELEFVKQVMG</sequence>
<comment type="caution">
    <text evidence="6">The sequence shown here is derived from an EMBL/GenBank/DDBJ whole genome shotgun (WGS) entry which is preliminary data.</text>
</comment>
<evidence type="ECO:0000313" key="6">
    <source>
        <dbReference type="EMBL" id="KWZ77717.1"/>
    </source>
</evidence>
<dbReference type="Gene3D" id="3.30.70.580">
    <property type="entry name" value="Pseudouridine synthase I, catalytic domain, N-terminal subdomain"/>
    <property type="match status" value="1"/>
</dbReference>
<dbReference type="Proteomes" id="UP000070383">
    <property type="component" value="Unassembled WGS sequence"/>
</dbReference>
<dbReference type="Gene3D" id="3.30.70.1560">
    <property type="entry name" value="Alpha-L RNA-binding motif"/>
    <property type="match status" value="1"/>
</dbReference>
<accession>A0A133KE07</accession>
<protein>
    <recommendedName>
        <fullName evidence="4">Pseudouridine synthase</fullName>
        <ecNumber evidence="4">5.4.99.-</ecNumber>
    </recommendedName>
</protein>
<dbReference type="PATRIC" id="fig|33036.3.peg.1177"/>
<dbReference type="AlphaFoldDB" id="A0A133KE07"/>
<dbReference type="InterPro" id="IPR036986">
    <property type="entry name" value="S4_RNA-bd_sf"/>
</dbReference>
<dbReference type="InterPro" id="IPR050343">
    <property type="entry name" value="RsuA_PseudoU_synthase"/>
</dbReference>
<dbReference type="SUPFAM" id="SSF55120">
    <property type="entry name" value="Pseudouridine synthase"/>
    <property type="match status" value="1"/>
</dbReference>